<dbReference type="CDD" id="cd07983">
    <property type="entry name" value="LPLAT_DUF374-like"/>
    <property type="match status" value="1"/>
</dbReference>
<gene>
    <name evidence="2" type="ORF">AVDCRST_MAG42-2081</name>
</gene>
<dbReference type="Pfam" id="PF04028">
    <property type="entry name" value="DUF374"/>
    <property type="match status" value="1"/>
</dbReference>
<dbReference type="EMBL" id="CADCTA010000076">
    <property type="protein sequence ID" value="CAA9247861.1"/>
    <property type="molecule type" value="Genomic_DNA"/>
</dbReference>
<proteinExistence type="predicted"/>
<dbReference type="InterPro" id="IPR007172">
    <property type="entry name" value="DUF374"/>
</dbReference>
<protein>
    <recommendedName>
        <fullName evidence="1">DUF374 domain-containing protein</fullName>
    </recommendedName>
</protein>
<organism evidence="2">
    <name type="scientific">uncultured Chthoniobacterales bacterium</name>
    <dbReference type="NCBI Taxonomy" id="1836801"/>
    <lineage>
        <taxon>Bacteria</taxon>
        <taxon>Pseudomonadati</taxon>
        <taxon>Verrucomicrobiota</taxon>
        <taxon>Spartobacteria</taxon>
        <taxon>Chthoniobacterales</taxon>
        <taxon>environmental samples</taxon>
    </lineage>
</organism>
<reference evidence="2" key="1">
    <citation type="submission" date="2020-02" db="EMBL/GenBank/DDBJ databases">
        <authorList>
            <person name="Meier V. D."/>
        </authorList>
    </citation>
    <scope>NUCLEOTIDE SEQUENCE</scope>
    <source>
        <strain evidence="2">AVDCRST_MAG42</strain>
    </source>
</reference>
<accession>A0A6J4IBG6</accession>
<sequence length="208" mass="23245">MARWLIGVGYHLLRVWARTLRFQIDDRAAVVGTPPNERYIGATWHNRLLLLPHVLRTYLPNRKGAALISPSRDGDLLADLVKRFGYEVVRGSSSRRGAAAMLQLADVIRGGRDAVITPDGPRGPAYQIGGGIVFLAQKSGAAVIPIHMEYGSCWRLKSWDRFILPRPFSSVRVVLGAPHHVRPTLSDAEFESERLRLQNAMMQNVEML</sequence>
<name>A0A6J4IBG6_9BACT</name>
<evidence type="ECO:0000313" key="2">
    <source>
        <dbReference type="EMBL" id="CAA9247861.1"/>
    </source>
</evidence>
<dbReference type="AlphaFoldDB" id="A0A6J4IBG6"/>
<evidence type="ECO:0000259" key="1">
    <source>
        <dbReference type="Pfam" id="PF04028"/>
    </source>
</evidence>
<feature type="domain" description="DUF374" evidence="1">
    <location>
        <begin position="59"/>
        <end position="125"/>
    </location>
</feature>